<evidence type="ECO:0000256" key="1">
    <source>
        <dbReference type="SAM" id="MobiDB-lite"/>
    </source>
</evidence>
<proteinExistence type="predicted"/>
<feature type="region of interest" description="Disordered" evidence="1">
    <location>
        <begin position="1"/>
        <end position="26"/>
    </location>
</feature>
<reference evidence="2" key="1">
    <citation type="submission" date="2021-01" db="EMBL/GenBank/DDBJ databases">
        <title>A chromosome-scale assembly of European eel, Anguilla anguilla.</title>
        <authorList>
            <person name="Henkel C."/>
            <person name="Jong-Raadsen S.A."/>
            <person name="Dufour S."/>
            <person name="Weltzien F.-A."/>
            <person name="Palstra A.P."/>
            <person name="Pelster B."/>
            <person name="Spaink H.P."/>
            <person name="Van Den Thillart G.E."/>
            <person name="Jansen H."/>
            <person name="Zahm M."/>
            <person name="Klopp C."/>
            <person name="Cedric C."/>
            <person name="Louis A."/>
            <person name="Berthelot C."/>
            <person name="Parey E."/>
            <person name="Roest Crollius H."/>
            <person name="Montfort J."/>
            <person name="Robinson-Rechavi M."/>
            <person name="Bucao C."/>
            <person name="Bouchez O."/>
            <person name="Gislard M."/>
            <person name="Lluch J."/>
            <person name="Milhes M."/>
            <person name="Lampietro C."/>
            <person name="Lopez Roques C."/>
            <person name="Donnadieu C."/>
            <person name="Braasch I."/>
            <person name="Desvignes T."/>
            <person name="Postlethwait J."/>
            <person name="Bobe J."/>
            <person name="Guiguen Y."/>
            <person name="Dirks R."/>
        </authorList>
    </citation>
    <scope>NUCLEOTIDE SEQUENCE</scope>
    <source>
        <strain evidence="2">Tag_6206</strain>
        <tissue evidence="2">Liver</tissue>
    </source>
</reference>
<dbReference type="AlphaFoldDB" id="A0A9D3S2Q7"/>
<gene>
    <name evidence="2" type="ORF">ANANG_G00063010</name>
</gene>
<name>A0A9D3S2Q7_ANGAN</name>
<protein>
    <submittedName>
        <fullName evidence="2">Uncharacterized protein</fullName>
    </submittedName>
</protein>
<comment type="caution">
    <text evidence="2">The sequence shown here is derived from an EMBL/GenBank/DDBJ whole genome shotgun (WGS) entry which is preliminary data.</text>
</comment>
<keyword evidence="3" id="KW-1185">Reference proteome</keyword>
<evidence type="ECO:0000313" key="3">
    <source>
        <dbReference type="Proteomes" id="UP001044222"/>
    </source>
</evidence>
<accession>A0A9D3S2Q7</accession>
<sequence>MSHPHPQHPHQHVLPHSLHRPDPVQLDLRAHGRHLVGDLLHGRHLLLGNAAAAAGHRLRRPAARGADPALQPRPPQTGRPGAQRTRPGQEDPVTPRCAAPPRGASV</sequence>
<organism evidence="2 3">
    <name type="scientific">Anguilla anguilla</name>
    <name type="common">European freshwater eel</name>
    <name type="synonym">Muraena anguilla</name>
    <dbReference type="NCBI Taxonomy" id="7936"/>
    <lineage>
        <taxon>Eukaryota</taxon>
        <taxon>Metazoa</taxon>
        <taxon>Chordata</taxon>
        <taxon>Craniata</taxon>
        <taxon>Vertebrata</taxon>
        <taxon>Euteleostomi</taxon>
        <taxon>Actinopterygii</taxon>
        <taxon>Neopterygii</taxon>
        <taxon>Teleostei</taxon>
        <taxon>Anguilliformes</taxon>
        <taxon>Anguillidae</taxon>
        <taxon>Anguilla</taxon>
    </lineage>
</organism>
<feature type="region of interest" description="Disordered" evidence="1">
    <location>
        <begin position="54"/>
        <end position="106"/>
    </location>
</feature>
<dbReference type="Proteomes" id="UP001044222">
    <property type="component" value="Unassembled WGS sequence"/>
</dbReference>
<dbReference type="EMBL" id="JAFIRN010000003">
    <property type="protein sequence ID" value="KAG5852493.1"/>
    <property type="molecule type" value="Genomic_DNA"/>
</dbReference>
<evidence type="ECO:0000313" key="2">
    <source>
        <dbReference type="EMBL" id="KAG5852493.1"/>
    </source>
</evidence>
<feature type="compositionally biased region" description="Basic residues" evidence="1">
    <location>
        <begin position="1"/>
        <end position="13"/>
    </location>
</feature>